<keyword evidence="5" id="KW-0653">Protein transport</keyword>
<protein>
    <submittedName>
        <fullName evidence="9">TOG domain-containing protein</fullName>
    </submittedName>
</protein>
<dbReference type="STRING" id="53468.A0A0R3UJU1"/>
<dbReference type="InterPro" id="IPR040122">
    <property type="entry name" value="Importin_beta"/>
</dbReference>
<dbReference type="PROSITE" id="PS50077">
    <property type="entry name" value="HEAT_REPEAT"/>
    <property type="match status" value="1"/>
</dbReference>
<dbReference type="SUPFAM" id="SSF48371">
    <property type="entry name" value="ARM repeat"/>
    <property type="match status" value="1"/>
</dbReference>
<dbReference type="WBParaSite" id="MCU_004494-RB">
    <property type="protein sequence ID" value="MCU_004494-RB"/>
    <property type="gene ID" value="MCU_004494"/>
</dbReference>
<dbReference type="Proteomes" id="UP000267029">
    <property type="component" value="Unassembled WGS sequence"/>
</dbReference>
<evidence type="ECO:0000313" key="7">
    <source>
        <dbReference type="EMBL" id="VDD81799.1"/>
    </source>
</evidence>
<dbReference type="InterPro" id="IPR016024">
    <property type="entry name" value="ARM-type_fold"/>
</dbReference>
<proteinExistence type="predicted"/>
<keyword evidence="4" id="KW-0677">Repeat</keyword>
<dbReference type="GO" id="GO:0006606">
    <property type="term" value="P:protein import into nucleus"/>
    <property type="evidence" value="ECO:0007669"/>
    <property type="project" value="InterPro"/>
</dbReference>
<evidence type="ECO:0000256" key="5">
    <source>
        <dbReference type="ARBA" id="ARBA00022927"/>
    </source>
</evidence>
<dbReference type="EMBL" id="UXSR01005410">
    <property type="protein sequence ID" value="VDD81799.1"/>
    <property type="molecule type" value="Genomic_DNA"/>
</dbReference>
<dbReference type="AlphaFoldDB" id="A0A0R3UJU1"/>
<reference evidence="7 8" key="1">
    <citation type="submission" date="2018-10" db="EMBL/GenBank/DDBJ databases">
        <authorList>
            <consortium name="Pathogen Informatics"/>
        </authorList>
    </citation>
    <scope>NUCLEOTIDE SEQUENCE [LARGE SCALE GENOMIC DNA]</scope>
</reference>
<name>A0A0R3UJU1_MESCO</name>
<evidence type="ECO:0000313" key="8">
    <source>
        <dbReference type="Proteomes" id="UP000267029"/>
    </source>
</evidence>
<accession>A0A0R3UJU1</accession>
<dbReference type="InterPro" id="IPR011989">
    <property type="entry name" value="ARM-like"/>
</dbReference>
<comment type="subcellular location">
    <subcellularLocation>
        <location evidence="1">Cytoplasm</location>
    </subcellularLocation>
</comment>
<evidence type="ECO:0000256" key="6">
    <source>
        <dbReference type="PROSITE-ProRule" id="PRU00103"/>
    </source>
</evidence>
<keyword evidence="8" id="KW-1185">Reference proteome</keyword>
<keyword evidence="2" id="KW-0813">Transport</keyword>
<reference evidence="9" key="2">
    <citation type="submission" date="2019-11" db="UniProtKB">
        <authorList>
            <consortium name="WormBaseParasite"/>
        </authorList>
    </citation>
    <scope>IDENTIFICATION</scope>
</reference>
<evidence type="ECO:0000256" key="3">
    <source>
        <dbReference type="ARBA" id="ARBA00022490"/>
    </source>
</evidence>
<evidence type="ECO:0000313" key="9">
    <source>
        <dbReference type="WBParaSite" id="MCU_004494-RB"/>
    </source>
</evidence>
<evidence type="ECO:0000256" key="1">
    <source>
        <dbReference type="ARBA" id="ARBA00004496"/>
    </source>
</evidence>
<dbReference type="GO" id="GO:0005737">
    <property type="term" value="C:cytoplasm"/>
    <property type="evidence" value="ECO:0007669"/>
    <property type="project" value="UniProtKB-SubCell"/>
</dbReference>
<sequence length="685" mass="76259">MKGEHGGVLEIAELLCAPKKLERDRGESTLRELQFDSDEVKSLIEWIMEKSENLHEWEDIFGALTLSRILLEKVPSSVLGPHNFTETMIEKIPEMDSHYEYRVRIAAGELMGTLCNLGGVDVFLRFLPRIKMGIEENLNRDSLCPAKEQEEAQKELDLVTDTNPNLSKSSLTLFHDTAGWKNLETWMKCLHFCICGLGSERFKTFRDPEILSIVFKAVNHTNRFVRETGYDVLGTIIENHGCEGTNKRADGESSVSDYVLVAQQLRTGLGDNWSRVRMAALKTTRLLFSTPPPPGQRREDVYPILLPPLCLNRYYVAEGVKVYSQNTWCEVTGGRGREIVNSILEPTLDYYVEQSRTDNHAIREAACTCMAEVGIKLPLDSLRPHLKRLLQTLVTCFQDESWPVRDAACIALGNLVSVLPAETRAAGYTDLMAERFLHNLVDCIPSVREGAAASIAKVLQGANDPELEKMYLDFAKKQMEDIVNQPADSKGAASMSRGPGANVVVHSGNEAHDEKHTNQVMYSCGSLATRARKGGSGCCMDDTFQRPSQPWERADGAFRLIGEMGTYAPQKVTDKLLEQMVQAASLTHYPHHPYLLETACYTIKALCQGQQKSDFKRNLDFLLPVVAWAVSTDQPLATVAAEDCLATLSQVLGPSVLRSRIEGHLESTIVPRLLNFLPGSTSGPR</sequence>
<organism evidence="7 8">
    <name type="scientific">Mesocestoides corti</name>
    <name type="common">Flatworm</name>
    <dbReference type="NCBI Taxonomy" id="53468"/>
    <lineage>
        <taxon>Eukaryota</taxon>
        <taxon>Metazoa</taxon>
        <taxon>Spiralia</taxon>
        <taxon>Lophotrochozoa</taxon>
        <taxon>Platyhelminthes</taxon>
        <taxon>Cestoda</taxon>
        <taxon>Eucestoda</taxon>
        <taxon>Cyclophyllidea</taxon>
        <taxon>Mesocestoididae</taxon>
        <taxon>Mesocestoides</taxon>
    </lineage>
</organism>
<feature type="repeat" description="HEAT" evidence="6">
    <location>
        <begin position="389"/>
        <end position="426"/>
    </location>
</feature>
<dbReference type="Gene3D" id="1.25.10.10">
    <property type="entry name" value="Leucine-rich Repeat Variant"/>
    <property type="match status" value="2"/>
</dbReference>
<dbReference type="Pfam" id="PF13513">
    <property type="entry name" value="HEAT_EZ"/>
    <property type="match status" value="1"/>
</dbReference>
<dbReference type="InterPro" id="IPR021133">
    <property type="entry name" value="HEAT_type_2"/>
</dbReference>
<dbReference type="OrthoDB" id="414039at2759"/>
<keyword evidence="3" id="KW-0963">Cytoplasm</keyword>
<evidence type="ECO:0000256" key="2">
    <source>
        <dbReference type="ARBA" id="ARBA00022448"/>
    </source>
</evidence>
<dbReference type="PANTHER" id="PTHR10527">
    <property type="entry name" value="IMPORTIN BETA"/>
    <property type="match status" value="1"/>
</dbReference>
<gene>
    <name evidence="7" type="ORF">MCOS_LOCUS7802</name>
</gene>
<evidence type="ECO:0000256" key="4">
    <source>
        <dbReference type="ARBA" id="ARBA00022737"/>
    </source>
</evidence>